<feature type="compositionally biased region" description="Polar residues" evidence="1">
    <location>
        <begin position="232"/>
        <end position="248"/>
    </location>
</feature>
<evidence type="ECO:0000313" key="3">
    <source>
        <dbReference type="Proteomes" id="UP001412067"/>
    </source>
</evidence>
<dbReference type="Proteomes" id="UP001412067">
    <property type="component" value="Unassembled WGS sequence"/>
</dbReference>
<sequence>MPFSIASSGNQRCAQRFFDDEVSIVALALCESLVDDKFYCPIGFGLSKEMELRPTPNPEENEVKMAKHAYIQSYRRAVTSYHHVLRAEGDTPRVTPGDTPREGVSGGMTAVFPVLIYGCRQDSIHFLYMISFLFLLRIRQIIMDIWSGASRSRLEKCRTAKSLWMKISELMGGSENAGICCQSEDEAYVGVLTSEDEGKDLLNNIRAPVSVSETEEASEESSSDEDDTMVTGSSDNISEEQVTSSSCPVSLEISEDRN</sequence>
<organism evidence="2 3">
    <name type="scientific">Platanthera guangdongensis</name>
    <dbReference type="NCBI Taxonomy" id="2320717"/>
    <lineage>
        <taxon>Eukaryota</taxon>
        <taxon>Viridiplantae</taxon>
        <taxon>Streptophyta</taxon>
        <taxon>Embryophyta</taxon>
        <taxon>Tracheophyta</taxon>
        <taxon>Spermatophyta</taxon>
        <taxon>Magnoliopsida</taxon>
        <taxon>Liliopsida</taxon>
        <taxon>Asparagales</taxon>
        <taxon>Orchidaceae</taxon>
        <taxon>Orchidoideae</taxon>
        <taxon>Orchideae</taxon>
        <taxon>Orchidinae</taxon>
        <taxon>Platanthera</taxon>
    </lineage>
</organism>
<protein>
    <submittedName>
        <fullName evidence="2">Uncharacterized protein</fullName>
    </submittedName>
</protein>
<accession>A0ABR2LTQ8</accession>
<gene>
    <name evidence="2" type="ORF">KSP40_PGU000003</name>
</gene>
<comment type="caution">
    <text evidence="2">The sequence shown here is derived from an EMBL/GenBank/DDBJ whole genome shotgun (WGS) entry which is preliminary data.</text>
</comment>
<name>A0ABR2LTQ8_9ASPA</name>
<reference evidence="2 3" key="1">
    <citation type="journal article" date="2022" name="Nat. Plants">
        <title>Genomes of leafy and leafless Platanthera orchids illuminate the evolution of mycoheterotrophy.</title>
        <authorList>
            <person name="Li M.H."/>
            <person name="Liu K.W."/>
            <person name="Li Z."/>
            <person name="Lu H.C."/>
            <person name="Ye Q.L."/>
            <person name="Zhang D."/>
            <person name="Wang J.Y."/>
            <person name="Li Y.F."/>
            <person name="Zhong Z.M."/>
            <person name="Liu X."/>
            <person name="Yu X."/>
            <person name="Liu D.K."/>
            <person name="Tu X.D."/>
            <person name="Liu B."/>
            <person name="Hao Y."/>
            <person name="Liao X.Y."/>
            <person name="Jiang Y.T."/>
            <person name="Sun W.H."/>
            <person name="Chen J."/>
            <person name="Chen Y.Q."/>
            <person name="Ai Y."/>
            <person name="Zhai J.W."/>
            <person name="Wu S.S."/>
            <person name="Zhou Z."/>
            <person name="Hsiao Y.Y."/>
            <person name="Wu W.L."/>
            <person name="Chen Y.Y."/>
            <person name="Lin Y.F."/>
            <person name="Hsu J.L."/>
            <person name="Li C.Y."/>
            <person name="Wang Z.W."/>
            <person name="Zhao X."/>
            <person name="Zhong W.Y."/>
            <person name="Ma X.K."/>
            <person name="Ma L."/>
            <person name="Huang J."/>
            <person name="Chen G.Z."/>
            <person name="Huang M.Z."/>
            <person name="Huang L."/>
            <person name="Peng D.H."/>
            <person name="Luo Y.B."/>
            <person name="Zou S.Q."/>
            <person name="Chen S.P."/>
            <person name="Lan S."/>
            <person name="Tsai W.C."/>
            <person name="Van de Peer Y."/>
            <person name="Liu Z.J."/>
        </authorList>
    </citation>
    <scope>NUCLEOTIDE SEQUENCE [LARGE SCALE GENOMIC DNA]</scope>
    <source>
        <strain evidence="2">Lor288</strain>
    </source>
</reference>
<feature type="compositionally biased region" description="Acidic residues" evidence="1">
    <location>
        <begin position="213"/>
        <end position="228"/>
    </location>
</feature>
<dbReference type="EMBL" id="JBBWWR010000015">
    <property type="protein sequence ID" value="KAK8950237.1"/>
    <property type="molecule type" value="Genomic_DNA"/>
</dbReference>
<feature type="region of interest" description="Disordered" evidence="1">
    <location>
        <begin position="209"/>
        <end position="258"/>
    </location>
</feature>
<proteinExistence type="predicted"/>
<evidence type="ECO:0000313" key="2">
    <source>
        <dbReference type="EMBL" id="KAK8950237.1"/>
    </source>
</evidence>
<evidence type="ECO:0000256" key="1">
    <source>
        <dbReference type="SAM" id="MobiDB-lite"/>
    </source>
</evidence>
<keyword evidence="3" id="KW-1185">Reference proteome</keyword>